<dbReference type="EMBL" id="CM045769">
    <property type="protein sequence ID" value="KAI7995543.1"/>
    <property type="molecule type" value="Genomic_DNA"/>
</dbReference>
<protein>
    <submittedName>
        <fullName evidence="1">Uncharacterized protein</fullName>
    </submittedName>
</protein>
<keyword evidence="2" id="KW-1185">Reference proteome</keyword>
<dbReference type="Proteomes" id="UP001060215">
    <property type="component" value="Chromosome 12"/>
</dbReference>
<gene>
    <name evidence="1" type="ORF">LOK49_LG11G00509</name>
</gene>
<name>A0ACC0G4W0_9ERIC</name>
<comment type="caution">
    <text evidence="1">The sequence shown here is derived from an EMBL/GenBank/DDBJ whole genome shotgun (WGS) entry which is preliminary data.</text>
</comment>
<proteinExistence type="predicted"/>
<evidence type="ECO:0000313" key="2">
    <source>
        <dbReference type="Proteomes" id="UP001060215"/>
    </source>
</evidence>
<reference evidence="1 2" key="1">
    <citation type="journal article" date="2022" name="Plant J.">
        <title>Chromosome-level genome of Camellia lanceoleosa provides a valuable resource for understanding genome evolution and self-incompatibility.</title>
        <authorList>
            <person name="Gong W."/>
            <person name="Xiao S."/>
            <person name="Wang L."/>
            <person name="Liao Z."/>
            <person name="Chang Y."/>
            <person name="Mo W."/>
            <person name="Hu G."/>
            <person name="Li W."/>
            <person name="Zhao G."/>
            <person name="Zhu H."/>
            <person name="Hu X."/>
            <person name="Ji K."/>
            <person name="Xiang X."/>
            <person name="Song Q."/>
            <person name="Yuan D."/>
            <person name="Jin S."/>
            <person name="Zhang L."/>
        </authorList>
    </citation>
    <scope>NUCLEOTIDE SEQUENCE [LARGE SCALE GENOMIC DNA]</scope>
    <source>
        <strain evidence="1">SQ_2022a</strain>
    </source>
</reference>
<organism evidence="1 2">
    <name type="scientific">Camellia lanceoleosa</name>
    <dbReference type="NCBI Taxonomy" id="1840588"/>
    <lineage>
        <taxon>Eukaryota</taxon>
        <taxon>Viridiplantae</taxon>
        <taxon>Streptophyta</taxon>
        <taxon>Embryophyta</taxon>
        <taxon>Tracheophyta</taxon>
        <taxon>Spermatophyta</taxon>
        <taxon>Magnoliopsida</taxon>
        <taxon>eudicotyledons</taxon>
        <taxon>Gunneridae</taxon>
        <taxon>Pentapetalae</taxon>
        <taxon>asterids</taxon>
        <taxon>Ericales</taxon>
        <taxon>Theaceae</taxon>
        <taxon>Camellia</taxon>
    </lineage>
</organism>
<evidence type="ECO:0000313" key="1">
    <source>
        <dbReference type="EMBL" id="KAI7995543.1"/>
    </source>
</evidence>
<accession>A0ACC0G4W0</accession>
<sequence length="139" mass="16209">MIQHSVDPSRSPYRTPSASVLHTDSDQILDSDDDLKHQSRCLYHHRSQEFDRRLYAKSKPKVCGMEIKTDQQSVGSSDEIESPRSVAKFGQWTPKNVVYVHSQILRIKDEDSHLCEDFSEVSGFLHHHHDHQEDWFLTH</sequence>